<proteinExistence type="predicted"/>
<protein>
    <recommendedName>
        <fullName evidence="1">thiosulfate sulfurtransferase</fullName>
        <ecNumber evidence="1">2.8.1.1</ecNumber>
    </recommendedName>
</protein>
<evidence type="ECO:0000256" key="4">
    <source>
        <dbReference type="SAM" id="SignalP"/>
    </source>
</evidence>
<dbReference type="Proteomes" id="UP001199296">
    <property type="component" value="Unassembled WGS sequence"/>
</dbReference>
<feature type="chain" id="PRO_5043599219" description="thiosulfate sulfurtransferase" evidence="4">
    <location>
        <begin position="26"/>
        <end position="303"/>
    </location>
</feature>
<feature type="domain" description="Rhodanese" evidence="5">
    <location>
        <begin position="48"/>
        <end position="156"/>
    </location>
</feature>
<evidence type="ECO:0000313" key="7">
    <source>
        <dbReference type="Proteomes" id="UP001199296"/>
    </source>
</evidence>
<evidence type="ECO:0000313" key="6">
    <source>
        <dbReference type="EMBL" id="MCC3144356.1"/>
    </source>
</evidence>
<dbReference type="SMART" id="SM00450">
    <property type="entry name" value="RHOD"/>
    <property type="match status" value="2"/>
</dbReference>
<comment type="caution">
    <text evidence="6">The sequence shown here is derived from an EMBL/GenBank/DDBJ whole genome shotgun (WGS) entry which is preliminary data.</text>
</comment>
<dbReference type="CDD" id="cd01448">
    <property type="entry name" value="TST_Repeat_1"/>
    <property type="match status" value="1"/>
</dbReference>
<dbReference type="RefSeq" id="WP_229344075.1">
    <property type="nucleotide sequence ID" value="NZ_JAJFAT010000003.1"/>
</dbReference>
<comment type="catalytic activity">
    <reaction evidence="3">
        <text>thiosulfate + hydrogen cyanide = thiocyanate + sulfite + 2 H(+)</text>
        <dbReference type="Rhea" id="RHEA:16881"/>
        <dbReference type="ChEBI" id="CHEBI:15378"/>
        <dbReference type="ChEBI" id="CHEBI:17359"/>
        <dbReference type="ChEBI" id="CHEBI:18022"/>
        <dbReference type="ChEBI" id="CHEBI:18407"/>
        <dbReference type="ChEBI" id="CHEBI:33542"/>
        <dbReference type="EC" id="2.8.1.1"/>
    </reaction>
</comment>
<dbReference type="PANTHER" id="PTHR43855">
    <property type="entry name" value="THIOSULFATE SULFURTRANSFERASE"/>
    <property type="match status" value="1"/>
</dbReference>
<sequence length="303" mass="33941">MKLRKSLVITSISILLLLITSFSLAAADRGYTHPEYLISVEELSENMDNENLVIIDVRNTAKYLLGHLPGSVQMWGDDFADPDGWVPGLAATPEQFTATAQAKGVNNDSEIVVYDDASGLWASRLWFVFRYYGHDDVRLLEGGYGAWTDAGHDIRRLPRSVDQGNFTISEVRNDWIVDTDTVAENLDNPDFVVLDTRSEAEYLGEDTNPGADRMGRVPGSVHVEWTQHLNEDNTFKTAAEIRELYAEHGITEDLDVIASLCHTAVRAAHSYLALEMVGYENVKVYDESWVGWANREDLPLETN</sequence>
<evidence type="ECO:0000259" key="5">
    <source>
        <dbReference type="PROSITE" id="PS50206"/>
    </source>
</evidence>
<keyword evidence="7" id="KW-1185">Reference proteome</keyword>
<dbReference type="InterPro" id="IPR036873">
    <property type="entry name" value="Rhodanese-like_dom_sf"/>
</dbReference>
<dbReference type="AlphaFoldDB" id="A0AAW4WWU5"/>
<dbReference type="PANTHER" id="PTHR43855:SF1">
    <property type="entry name" value="THIOSULFATE SULFURTRANSFERASE"/>
    <property type="match status" value="1"/>
</dbReference>
<dbReference type="Pfam" id="PF00581">
    <property type="entry name" value="Rhodanese"/>
    <property type="match status" value="2"/>
</dbReference>
<feature type="domain" description="Rhodanese" evidence="5">
    <location>
        <begin position="187"/>
        <end position="301"/>
    </location>
</feature>
<gene>
    <name evidence="6" type="ORF">LJ207_03360</name>
</gene>
<feature type="signal peptide" evidence="4">
    <location>
        <begin position="1"/>
        <end position="25"/>
    </location>
</feature>
<keyword evidence="2" id="KW-0677">Repeat</keyword>
<evidence type="ECO:0000256" key="1">
    <source>
        <dbReference type="ARBA" id="ARBA00012245"/>
    </source>
</evidence>
<dbReference type="GO" id="GO:0004792">
    <property type="term" value="F:thiosulfate-cyanide sulfurtransferase activity"/>
    <property type="evidence" value="ECO:0007669"/>
    <property type="project" value="UniProtKB-EC"/>
</dbReference>
<evidence type="ECO:0000256" key="3">
    <source>
        <dbReference type="ARBA" id="ARBA00047549"/>
    </source>
</evidence>
<name>A0AAW4WWU5_9FIRM</name>
<organism evidence="6 7">
    <name type="scientific">Halanaerobium polyolivorans</name>
    <dbReference type="NCBI Taxonomy" id="2886943"/>
    <lineage>
        <taxon>Bacteria</taxon>
        <taxon>Bacillati</taxon>
        <taxon>Bacillota</taxon>
        <taxon>Clostridia</taxon>
        <taxon>Halanaerobiales</taxon>
        <taxon>Halanaerobiaceae</taxon>
        <taxon>Halanaerobium</taxon>
    </lineage>
</organism>
<dbReference type="EMBL" id="JAJFAT010000003">
    <property type="protein sequence ID" value="MCC3144356.1"/>
    <property type="molecule type" value="Genomic_DNA"/>
</dbReference>
<keyword evidence="4" id="KW-0732">Signal</keyword>
<dbReference type="CDD" id="cd01449">
    <property type="entry name" value="TST_Repeat_2"/>
    <property type="match status" value="1"/>
</dbReference>
<reference evidence="6 7" key="1">
    <citation type="submission" date="2021-10" db="EMBL/GenBank/DDBJ databases">
        <authorList>
            <person name="Grouzdev D.S."/>
            <person name="Pantiukh K.S."/>
            <person name="Krutkina M.S."/>
        </authorList>
    </citation>
    <scope>NUCLEOTIDE SEQUENCE [LARGE SCALE GENOMIC DNA]</scope>
    <source>
        <strain evidence="6 7">Z-7514</strain>
    </source>
</reference>
<evidence type="ECO:0000256" key="2">
    <source>
        <dbReference type="ARBA" id="ARBA00022737"/>
    </source>
</evidence>
<dbReference type="Gene3D" id="3.40.250.10">
    <property type="entry name" value="Rhodanese-like domain"/>
    <property type="match status" value="2"/>
</dbReference>
<dbReference type="SUPFAM" id="SSF52821">
    <property type="entry name" value="Rhodanese/Cell cycle control phosphatase"/>
    <property type="match status" value="2"/>
</dbReference>
<accession>A0AAW4WWU5</accession>
<dbReference type="InterPro" id="IPR001763">
    <property type="entry name" value="Rhodanese-like_dom"/>
</dbReference>
<dbReference type="EC" id="2.8.1.1" evidence="1"/>
<dbReference type="PROSITE" id="PS50206">
    <property type="entry name" value="RHODANESE_3"/>
    <property type="match status" value="2"/>
</dbReference>
<dbReference type="InterPro" id="IPR051126">
    <property type="entry name" value="Thiosulfate_sulfurtransferase"/>
</dbReference>